<dbReference type="PANTHER" id="PTHR46361:SF3">
    <property type="entry name" value="ELECTRON CARRIER_ PROTEIN DISULFIDE OXIDOREDUCTASE"/>
    <property type="match status" value="1"/>
</dbReference>
<feature type="coiled-coil region" evidence="1">
    <location>
        <begin position="272"/>
        <end position="326"/>
    </location>
</feature>
<reference evidence="4" key="1">
    <citation type="submission" date="2022-08" db="EMBL/GenBank/DDBJ databases">
        <title>Novel sulfate-reducing endosymbionts in the free-living metamonad Anaeramoeba.</title>
        <authorList>
            <person name="Jerlstrom-Hultqvist J."/>
            <person name="Cepicka I."/>
            <person name="Gallot-Lavallee L."/>
            <person name="Salas-Leiva D."/>
            <person name="Curtis B.A."/>
            <person name="Zahonova K."/>
            <person name="Pipaliya S."/>
            <person name="Dacks J."/>
            <person name="Roger A.J."/>
        </authorList>
    </citation>
    <scope>NUCLEOTIDE SEQUENCE</scope>
    <source>
        <strain evidence="4">Schooner1</strain>
    </source>
</reference>
<feature type="compositionally biased region" description="Basic and acidic residues" evidence="2">
    <location>
        <begin position="114"/>
        <end position="133"/>
    </location>
</feature>
<feature type="domain" description="RGS" evidence="3">
    <location>
        <begin position="601"/>
        <end position="719"/>
    </location>
</feature>
<organism evidence="4 5">
    <name type="scientific">Anaeramoeba flamelloides</name>
    <dbReference type="NCBI Taxonomy" id="1746091"/>
    <lineage>
        <taxon>Eukaryota</taxon>
        <taxon>Metamonada</taxon>
        <taxon>Anaeramoebidae</taxon>
        <taxon>Anaeramoeba</taxon>
    </lineage>
</organism>
<dbReference type="Pfam" id="PF04784">
    <property type="entry name" value="DUF547"/>
    <property type="match status" value="1"/>
</dbReference>
<gene>
    <name evidence="4" type="ORF">M0813_19563</name>
</gene>
<evidence type="ECO:0000256" key="2">
    <source>
        <dbReference type="SAM" id="MobiDB-lite"/>
    </source>
</evidence>
<evidence type="ECO:0000256" key="1">
    <source>
        <dbReference type="SAM" id="Coils"/>
    </source>
</evidence>
<dbReference type="SMART" id="SM00315">
    <property type="entry name" value="RGS"/>
    <property type="match status" value="1"/>
</dbReference>
<feature type="compositionally biased region" description="Basic residues" evidence="2">
    <location>
        <begin position="418"/>
        <end position="434"/>
    </location>
</feature>
<dbReference type="PANTHER" id="PTHR46361">
    <property type="entry name" value="ELECTRON CARRIER/ PROTEIN DISULFIDE OXIDOREDUCTASE"/>
    <property type="match status" value="1"/>
</dbReference>
<proteinExistence type="predicted"/>
<dbReference type="InterPro" id="IPR016137">
    <property type="entry name" value="RGS"/>
</dbReference>
<dbReference type="Pfam" id="PF00615">
    <property type="entry name" value="RGS"/>
    <property type="match status" value="1"/>
</dbReference>
<dbReference type="InterPro" id="IPR036305">
    <property type="entry name" value="RGS_sf"/>
</dbReference>
<dbReference type="SUPFAM" id="SSF48097">
    <property type="entry name" value="Regulator of G-protein signaling, RGS"/>
    <property type="match status" value="1"/>
</dbReference>
<keyword evidence="1" id="KW-0175">Coiled coil</keyword>
<dbReference type="PROSITE" id="PS50132">
    <property type="entry name" value="RGS"/>
    <property type="match status" value="1"/>
</dbReference>
<dbReference type="CDD" id="cd07440">
    <property type="entry name" value="RGS"/>
    <property type="match status" value="1"/>
</dbReference>
<sequence length="1012" mass="119774">MGNEINPENSQQQKLRKKAFKKFTKKRLNSNDPILFLDQFHRVIQFNTNVPQILNRKKEDIFGEQIENFSPKNQIHVGTSSTVNINNQIIKLLDAKQETVKIIWSFLDGQKQENLKKGNEQTEEKEETNKEQEPQLSNENLIWVRVHLKKLFVENSIIIEAEMEKIEKPIELLKKRRSIQNLKKQIANVQRKLQEHNSVVENSTIPEKTQVVFEKISKQVSITNVIREKFQPVKNATDKIKEQLKEYEPNSKEHRQQQTEREEIVSEQIKLLRIQEKKLSFQEEKITKKKSEYNSLRQIKRNKLKLTKLQKENKSIKREFKEKNDLFSKQKEHLLSVVKKKELVVMNQSEYQQQKKEIQELMDTIDYTNRQIKTLNQRMKTTNKDHKIEEEIFGFKTNIKKFTNLNNRTKAQISQIKGRNRNNNRNGNKNKNKNNNKNYNIKGNKKTFKNNDRLHVGHRRNLTISPSSESIKTLQATSSDILKQSKSIFSSSMNDISVLNKKQANKPKRNSIVFKSKKIINQKRQRTKSMNFQLKNKLFVNLQKEKSFDDSKKNILFQEKSNKNNTPLESIHLSASKIRSHSTDTRQTYIDKIKNHTQFKTFDELFKFPIGIEYFREYLSDRFKQEPLLFYLAYQKFIEYYDEESGEEMSDYILEKFFIQGGLFHFELPEEISKELIKNWKISKFSSEMFDKAKEYLLETFLKKDFEFFKESVLFQELLDLEYKENSQYNYSTYKSGTFISETKNNKILNSSFTFKGTARSPIKIVEKLMENLIDTLDAHYSRRMNMIRCDSLESSILFKKFIVASGELQKVNLKDIQELPIELKKVFFINLYNIICIHSLVANQFPNSPNSLLQFLSTSIYQLGTSYISLSDIKYHILQLATTNKKIAKLPITIEKLHPIDISQVDPRIHFALLSLSSETCILQAYNSQNIDQQLDFASQEFLKKYLTVDIEKKIINLPVIIEDGYKDFGYNQLSVLIFFRNFWEFDNPLSLYSYQFKSSKSKIEIYIEFY</sequence>
<dbReference type="Proteomes" id="UP001150062">
    <property type="component" value="Unassembled WGS sequence"/>
</dbReference>
<feature type="region of interest" description="Disordered" evidence="2">
    <location>
        <begin position="412"/>
        <end position="447"/>
    </location>
</feature>
<accession>A0ABQ8YNJ0</accession>
<evidence type="ECO:0000313" key="4">
    <source>
        <dbReference type="EMBL" id="KAJ6246158.1"/>
    </source>
</evidence>
<evidence type="ECO:0000313" key="5">
    <source>
        <dbReference type="Proteomes" id="UP001150062"/>
    </source>
</evidence>
<feature type="region of interest" description="Disordered" evidence="2">
    <location>
        <begin position="114"/>
        <end position="134"/>
    </location>
</feature>
<keyword evidence="5" id="KW-1185">Reference proteome</keyword>
<name>A0ABQ8YNJ0_9EUKA</name>
<evidence type="ECO:0000259" key="3">
    <source>
        <dbReference type="PROSITE" id="PS50132"/>
    </source>
</evidence>
<protein>
    <submittedName>
        <fullName evidence="4">Electron carrier/ protein disulfide oxidoreductase</fullName>
    </submittedName>
</protein>
<feature type="coiled-coil region" evidence="1">
    <location>
        <begin position="172"/>
        <end position="199"/>
    </location>
</feature>
<dbReference type="InterPro" id="IPR006869">
    <property type="entry name" value="DUF547"/>
</dbReference>
<feature type="coiled-coil region" evidence="1">
    <location>
        <begin position="351"/>
        <end position="378"/>
    </location>
</feature>
<dbReference type="EMBL" id="JAOAOG010000138">
    <property type="protein sequence ID" value="KAJ6246158.1"/>
    <property type="molecule type" value="Genomic_DNA"/>
</dbReference>
<dbReference type="InterPro" id="IPR044926">
    <property type="entry name" value="RGS_subdomain_2"/>
</dbReference>
<dbReference type="Gene3D" id="1.10.167.10">
    <property type="entry name" value="Regulator of G-protein Signalling 4, domain 2"/>
    <property type="match status" value="1"/>
</dbReference>
<comment type="caution">
    <text evidence="4">The sequence shown here is derived from an EMBL/GenBank/DDBJ whole genome shotgun (WGS) entry which is preliminary data.</text>
</comment>